<gene>
    <name evidence="1" type="ORF">LCGC14_1715900</name>
</gene>
<protein>
    <submittedName>
        <fullName evidence="1">Uncharacterized protein</fullName>
    </submittedName>
</protein>
<feature type="non-terminal residue" evidence="1">
    <location>
        <position position="42"/>
    </location>
</feature>
<accession>A0A0F9HE80</accession>
<reference evidence="1" key="1">
    <citation type="journal article" date="2015" name="Nature">
        <title>Complex archaea that bridge the gap between prokaryotes and eukaryotes.</title>
        <authorList>
            <person name="Spang A."/>
            <person name="Saw J.H."/>
            <person name="Jorgensen S.L."/>
            <person name="Zaremba-Niedzwiedzka K."/>
            <person name="Martijn J."/>
            <person name="Lind A.E."/>
            <person name="van Eijk R."/>
            <person name="Schleper C."/>
            <person name="Guy L."/>
            <person name="Ettema T.J."/>
        </authorList>
    </citation>
    <scope>NUCLEOTIDE SEQUENCE</scope>
</reference>
<organism evidence="1">
    <name type="scientific">marine sediment metagenome</name>
    <dbReference type="NCBI Taxonomy" id="412755"/>
    <lineage>
        <taxon>unclassified sequences</taxon>
        <taxon>metagenomes</taxon>
        <taxon>ecological metagenomes</taxon>
    </lineage>
</organism>
<dbReference type="EMBL" id="LAZR01015373">
    <property type="protein sequence ID" value="KKM13477.1"/>
    <property type="molecule type" value="Genomic_DNA"/>
</dbReference>
<dbReference type="AlphaFoldDB" id="A0A0F9HE80"/>
<evidence type="ECO:0000313" key="1">
    <source>
        <dbReference type="EMBL" id="KKM13477.1"/>
    </source>
</evidence>
<name>A0A0F9HE80_9ZZZZ</name>
<comment type="caution">
    <text evidence="1">The sequence shown here is derived from an EMBL/GenBank/DDBJ whole genome shotgun (WGS) entry which is preliminary data.</text>
</comment>
<sequence>MRLLIPLLFLALALPSPAEAKPLRGAPECVRFYVEVAQEQPG</sequence>
<proteinExistence type="predicted"/>